<feature type="domain" description="N-acetyltransferase" evidence="1">
    <location>
        <begin position="118"/>
        <end position="261"/>
    </location>
</feature>
<dbReference type="PROSITE" id="PS51186">
    <property type="entry name" value="GNAT"/>
    <property type="match status" value="1"/>
</dbReference>
<dbReference type="SUPFAM" id="SSF55729">
    <property type="entry name" value="Acyl-CoA N-acyltransferases (Nat)"/>
    <property type="match status" value="1"/>
</dbReference>
<dbReference type="InterPro" id="IPR016181">
    <property type="entry name" value="Acyl_CoA_acyltransferase"/>
</dbReference>
<proteinExistence type="predicted"/>
<dbReference type="RefSeq" id="WP_345524034.1">
    <property type="nucleotide sequence ID" value="NZ_BAABKM010000005.1"/>
</dbReference>
<dbReference type="InterPro" id="IPR000182">
    <property type="entry name" value="GNAT_dom"/>
</dbReference>
<sequence>MEVLSCGWRTDLAILALSGSQVEHHPTYVVVRTPDNPGYRWGNFLLLRRTPLRRDLGMVEDLFARELPGITHRAFGVDAPDGRTADLVPFADAGYTVEMSVVLTATTVLAPPRPNTNARVRPLAGDDDWAQRVALDLACHDGGSTGFGTFTRLKAEAERRLTETGESAWYGAFDEGRLVATMGIVRAGTRVARFQEVQTHPEARGRGVAGTLVHAAGTDAFRRLGATSLVTVADPDYHAIRIYRSVGFVDAEVQLTAELVR</sequence>
<dbReference type="Pfam" id="PF00583">
    <property type="entry name" value="Acetyltransf_1"/>
    <property type="match status" value="1"/>
</dbReference>
<dbReference type="Proteomes" id="UP001499974">
    <property type="component" value="Unassembled WGS sequence"/>
</dbReference>
<organism evidence="2 3">
    <name type="scientific">Nocardioides conyzicola</name>
    <dbReference type="NCBI Taxonomy" id="1651781"/>
    <lineage>
        <taxon>Bacteria</taxon>
        <taxon>Bacillati</taxon>
        <taxon>Actinomycetota</taxon>
        <taxon>Actinomycetes</taxon>
        <taxon>Propionibacteriales</taxon>
        <taxon>Nocardioidaceae</taxon>
        <taxon>Nocardioides</taxon>
    </lineage>
</organism>
<evidence type="ECO:0000259" key="1">
    <source>
        <dbReference type="PROSITE" id="PS51186"/>
    </source>
</evidence>
<evidence type="ECO:0000313" key="3">
    <source>
        <dbReference type="Proteomes" id="UP001499974"/>
    </source>
</evidence>
<reference evidence="3" key="1">
    <citation type="journal article" date="2019" name="Int. J. Syst. Evol. Microbiol.">
        <title>The Global Catalogue of Microorganisms (GCM) 10K type strain sequencing project: providing services to taxonomists for standard genome sequencing and annotation.</title>
        <authorList>
            <consortium name="The Broad Institute Genomics Platform"/>
            <consortium name="The Broad Institute Genome Sequencing Center for Infectious Disease"/>
            <person name="Wu L."/>
            <person name="Ma J."/>
        </authorList>
    </citation>
    <scope>NUCLEOTIDE SEQUENCE [LARGE SCALE GENOMIC DNA]</scope>
    <source>
        <strain evidence="3">JCM 18531</strain>
    </source>
</reference>
<gene>
    <name evidence="2" type="ORF">GCM10023349_45360</name>
</gene>
<comment type="caution">
    <text evidence="2">The sequence shown here is derived from an EMBL/GenBank/DDBJ whole genome shotgun (WGS) entry which is preliminary data.</text>
</comment>
<dbReference type="Gene3D" id="3.40.630.30">
    <property type="match status" value="1"/>
</dbReference>
<accession>A0ABP8Y3V9</accession>
<protein>
    <recommendedName>
        <fullName evidence="1">N-acetyltransferase domain-containing protein</fullName>
    </recommendedName>
</protein>
<evidence type="ECO:0000313" key="2">
    <source>
        <dbReference type="EMBL" id="GAA4720186.1"/>
    </source>
</evidence>
<dbReference type="CDD" id="cd04301">
    <property type="entry name" value="NAT_SF"/>
    <property type="match status" value="1"/>
</dbReference>
<dbReference type="EMBL" id="BAABKM010000005">
    <property type="protein sequence ID" value="GAA4720186.1"/>
    <property type="molecule type" value="Genomic_DNA"/>
</dbReference>
<keyword evidence="3" id="KW-1185">Reference proteome</keyword>
<name>A0ABP8Y3V9_9ACTN</name>